<evidence type="ECO:0000256" key="3">
    <source>
        <dbReference type="ARBA" id="ARBA00022475"/>
    </source>
</evidence>
<feature type="transmembrane region" description="Helical" evidence="7">
    <location>
        <begin position="771"/>
        <end position="789"/>
    </location>
</feature>
<feature type="transmembrane region" description="Helical" evidence="7">
    <location>
        <begin position="185"/>
        <end position="203"/>
    </location>
</feature>
<feature type="transmembrane region" description="Helical" evidence="7">
    <location>
        <begin position="824"/>
        <end position="846"/>
    </location>
</feature>
<keyword evidence="10" id="KW-1185">Reference proteome</keyword>
<dbReference type="EMBL" id="MVHT01000075">
    <property type="protein sequence ID" value="ORA97426.1"/>
    <property type="molecule type" value="Genomic_DNA"/>
</dbReference>
<dbReference type="InterPro" id="IPR050545">
    <property type="entry name" value="Mycobact_MmpL"/>
</dbReference>
<comment type="similarity">
    <text evidence="2">Belongs to the resistance-nodulation-cell division (RND) (TC 2.A.6) family. MmpL subfamily.</text>
</comment>
<accession>A0A1E3SG78</accession>
<evidence type="ECO:0000313" key="10">
    <source>
        <dbReference type="Proteomes" id="UP000192739"/>
    </source>
</evidence>
<keyword evidence="5 7" id="KW-1133">Transmembrane helix</keyword>
<feature type="transmembrane region" description="Helical" evidence="7">
    <location>
        <begin position="236"/>
        <end position="258"/>
    </location>
</feature>
<dbReference type="PANTHER" id="PTHR33406">
    <property type="entry name" value="MEMBRANE PROTEIN MJ1562-RELATED"/>
    <property type="match status" value="1"/>
</dbReference>
<feature type="transmembrane region" description="Helical" evidence="7">
    <location>
        <begin position="12"/>
        <end position="31"/>
    </location>
</feature>
<feature type="domain" description="Membrane transport protein MMPL" evidence="8">
    <location>
        <begin position="45"/>
        <end position="261"/>
    </location>
</feature>
<feature type="transmembrane region" description="Helical" evidence="7">
    <location>
        <begin position="740"/>
        <end position="759"/>
    </location>
</feature>
<dbReference type="Pfam" id="PF03176">
    <property type="entry name" value="MMPL"/>
    <property type="match status" value="2"/>
</dbReference>
<dbReference type="InterPro" id="IPR004869">
    <property type="entry name" value="MMPL_dom"/>
</dbReference>
<dbReference type="AlphaFoldDB" id="A0A1E3SG78"/>
<comment type="subcellular location">
    <subcellularLocation>
        <location evidence="1">Cell membrane</location>
        <topology evidence="1">Multi-pass membrane protein</topology>
    </subcellularLocation>
</comment>
<evidence type="ECO:0000256" key="7">
    <source>
        <dbReference type="SAM" id="Phobius"/>
    </source>
</evidence>
<name>A0A1E3SG78_MYCIE</name>
<organism evidence="9 10">
    <name type="scientific">Mycobacterium intermedium</name>
    <dbReference type="NCBI Taxonomy" id="28445"/>
    <lineage>
        <taxon>Bacteria</taxon>
        <taxon>Bacillati</taxon>
        <taxon>Actinomycetota</taxon>
        <taxon>Actinomycetes</taxon>
        <taxon>Mycobacteriales</taxon>
        <taxon>Mycobacteriaceae</taxon>
        <taxon>Mycobacterium</taxon>
        <taxon>Mycobacterium simiae complex</taxon>
    </lineage>
</organism>
<dbReference type="RefSeq" id="WP_069418871.1">
    <property type="nucleotide sequence ID" value="NZ_CBCRZH010000065.1"/>
</dbReference>
<dbReference type="STRING" id="28445.BHQ20_09460"/>
<dbReference type="OrthoDB" id="4673837at2"/>
<keyword evidence="4 7" id="KW-0812">Transmembrane</keyword>
<dbReference type="GO" id="GO:0005886">
    <property type="term" value="C:plasma membrane"/>
    <property type="evidence" value="ECO:0007669"/>
    <property type="project" value="UniProtKB-SubCell"/>
</dbReference>
<evidence type="ECO:0000259" key="8">
    <source>
        <dbReference type="Pfam" id="PF03176"/>
    </source>
</evidence>
<feature type="transmembrane region" description="Helical" evidence="7">
    <location>
        <begin position="340"/>
        <end position="361"/>
    </location>
</feature>
<keyword evidence="6 7" id="KW-0472">Membrane</keyword>
<protein>
    <recommendedName>
        <fullName evidence="8">Membrane transport protein MMPL domain-containing protein</fullName>
    </recommendedName>
</protein>
<feature type="transmembrane region" description="Helical" evidence="7">
    <location>
        <begin position="209"/>
        <end position="229"/>
    </location>
</feature>
<evidence type="ECO:0000256" key="1">
    <source>
        <dbReference type="ARBA" id="ARBA00004651"/>
    </source>
</evidence>
<dbReference type="PANTHER" id="PTHR33406:SF6">
    <property type="entry name" value="MEMBRANE PROTEIN YDGH-RELATED"/>
    <property type="match status" value="1"/>
</dbReference>
<feature type="domain" description="Membrane transport protein MMPL" evidence="8">
    <location>
        <begin position="593"/>
        <end position="786"/>
    </location>
</feature>
<gene>
    <name evidence="9" type="ORF">BST27_22365</name>
</gene>
<evidence type="ECO:0000256" key="5">
    <source>
        <dbReference type="ARBA" id="ARBA00022989"/>
    </source>
</evidence>
<feature type="transmembrane region" description="Helical" evidence="7">
    <location>
        <begin position="795"/>
        <end position="817"/>
    </location>
</feature>
<feature type="transmembrane region" description="Helical" evidence="7">
    <location>
        <begin position="288"/>
        <end position="310"/>
    </location>
</feature>
<feature type="transmembrane region" description="Helical" evidence="7">
    <location>
        <begin position="715"/>
        <end position="734"/>
    </location>
</feature>
<dbReference type="SUPFAM" id="SSF58104">
    <property type="entry name" value="Methyl-accepting chemotaxis protein (MCP) signaling domain"/>
    <property type="match status" value="1"/>
</dbReference>
<reference evidence="9 10" key="1">
    <citation type="submission" date="2017-02" db="EMBL/GenBank/DDBJ databases">
        <title>The new phylogeny of genus Mycobacterium.</title>
        <authorList>
            <person name="Tortoli E."/>
            <person name="Trovato A."/>
            <person name="Cirillo D.M."/>
        </authorList>
    </citation>
    <scope>NUCLEOTIDE SEQUENCE [LARGE SCALE GENOMIC DNA]</scope>
    <source>
        <strain evidence="9 10">DSM 44049</strain>
    </source>
</reference>
<sequence>MPADDSHRSPRLANLLVVAAWIAVAVVANVLPALTSTRADVGSALVPHDAQTAATTARITQAFPGTGTDAIAYLVLDGRDTLGPADQRYYEAAVSALRADTTHVGAVVDWWSDPLTAPIGTSADGRTGVAMLWLKGQAGTAQARESLAAARSVVSKLPPTSGLRARITVPATTTSMPLRMNAWQGAAIAAAAAVAAVLLFLLARRSLVGAGSLLLTIGVSLAVAWPLVVATRFAGLSPFAVTLAAVLAMGTITASALLVGRRAMALPGVGVAVLTAPMLLARTPALHSVGISSVSVVVALAASLTLLPSLRGLAEVQDPPEPAAAPAGGLVSRLSAPRTAVATALVLAICALPLLGLRWGVADNPPLSNRAQFVPGTSLPDVIVFKADHDLRDPAGLVAIDKVSHRLMEIPGVRRVQSAAWPGGVPWTDASLASAAGKLGEQLDRQAVTFVPQVNAIKTLASVVDQVSGAVDQVETTLNAGLGGLSELQRAINVVLSGTRDIKDTTVEVSGYLDPIRDWTGGVQNCPADALCSAARKVMDPLDRVVNDVRVLSDGADRIAGVSARTVNVFATTPQAVAQMRSALDQLRSFVPTLERTVEETIPQVVQLSAFLKNLSVDFADTGEGGFYLSRKALADPSYQNVRKWMFSADGTATRLFVYSDGTGLDLSAATRGQQLEAAIDSTTKYGSLLDSQVALGGGAAMAASIRSALIHDGVLLGATLLAVAAVIGVWRGAVTGVGVGLGVLAAGLAALGISAFVLQNMLHRDLHVSVALVSFAVLAACGIPYLVAASARRAVAPLAGLGVIFGVGLVLVSGGVSSALGQLGVVLLIGLGALAAVAHVCPAAWHPAPASPAEPTTD</sequence>
<dbReference type="Proteomes" id="UP000192739">
    <property type="component" value="Unassembled WGS sequence"/>
</dbReference>
<comment type="caution">
    <text evidence="9">The sequence shown here is derived from an EMBL/GenBank/DDBJ whole genome shotgun (WGS) entry which is preliminary data.</text>
</comment>
<evidence type="ECO:0000256" key="6">
    <source>
        <dbReference type="ARBA" id="ARBA00023136"/>
    </source>
</evidence>
<evidence type="ECO:0000256" key="2">
    <source>
        <dbReference type="ARBA" id="ARBA00010157"/>
    </source>
</evidence>
<keyword evidence="3" id="KW-1003">Cell membrane</keyword>
<evidence type="ECO:0000313" key="9">
    <source>
        <dbReference type="EMBL" id="ORA97426.1"/>
    </source>
</evidence>
<evidence type="ECO:0000256" key="4">
    <source>
        <dbReference type="ARBA" id="ARBA00022692"/>
    </source>
</evidence>
<proteinExistence type="inferred from homology"/>